<reference evidence="1 2" key="1">
    <citation type="submission" date="2022-08" db="EMBL/GenBank/DDBJ databases">
        <title>Genome Sequence of the sulphate-reducing bacterium, Pseudodesulfovibrio sp. SYK.</title>
        <authorList>
            <person name="Kondo R."/>
            <person name="Kataoka T."/>
        </authorList>
    </citation>
    <scope>NUCLEOTIDE SEQUENCE [LARGE SCALE GENOMIC DNA]</scope>
    <source>
        <strain evidence="1 2">SYK</strain>
    </source>
</reference>
<evidence type="ECO:0000313" key="1">
    <source>
        <dbReference type="EMBL" id="BDQ36357.1"/>
    </source>
</evidence>
<protein>
    <submittedName>
        <fullName evidence="1">Uncharacterized protein</fullName>
    </submittedName>
</protein>
<evidence type="ECO:0000313" key="2">
    <source>
        <dbReference type="Proteomes" id="UP001317742"/>
    </source>
</evidence>
<dbReference type="EMBL" id="AP026709">
    <property type="protein sequence ID" value="BDQ36357.1"/>
    <property type="molecule type" value="Genomic_DNA"/>
</dbReference>
<organism evidence="1 2">
    <name type="scientific">Pseudodesulfovibrio nedwellii</name>
    <dbReference type="NCBI Taxonomy" id="2973072"/>
    <lineage>
        <taxon>Bacteria</taxon>
        <taxon>Pseudomonadati</taxon>
        <taxon>Thermodesulfobacteriota</taxon>
        <taxon>Desulfovibrionia</taxon>
        <taxon>Desulfovibrionales</taxon>
        <taxon>Desulfovibrionaceae</taxon>
    </lineage>
</organism>
<gene>
    <name evidence="1" type="ORF">SYK_07170</name>
</gene>
<accession>A0ABM8AYE0</accession>
<keyword evidence="2" id="KW-1185">Reference proteome</keyword>
<sequence length="121" mass="14141">MSEYKERDHRHLDQEGNYYCKHVLAMTQEGLHDKSDIAAELAHRDFEIDCLKDDKGRIEKQMCHLAAVHHLNAVKIFEASPLEAALSRIEELEAELSDWQRYCGIILREQRSTDMNKSEEN</sequence>
<dbReference type="Proteomes" id="UP001317742">
    <property type="component" value="Chromosome"/>
</dbReference>
<dbReference type="RefSeq" id="WP_281762258.1">
    <property type="nucleotide sequence ID" value="NZ_AP026709.1"/>
</dbReference>
<name>A0ABM8AYE0_9BACT</name>
<proteinExistence type="predicted"/>